<evidence type="ECO:0007829" key="22">
    <source>
        <dbReference type="PeptideAtlas" id="A0A1D6IAW0"/>
    </source>
</evidence>
<dbReference type="Pfam" id="PF06733">
    <property type="entry name" value="DEAD_2"/>
    <property type="match status" value="1"/>
</dbReference>
<reference evidence="20" key="3">
    <citation type="submission" date="2021-05" db="UniProtKB">
        <authorList>
            <consortium name="EnsemblPlants"/>
        </authorList>
    </citation>
    <scope>IDENTIFICATION</scope>
    <source>
        <strain evidence="20">cv. B73</strain>
    </source>
</reference>
<dbReference type="GO" id="GO:1990918">
    <property type="term" value="P:double-strand break repair involved in meiotic recombination"/>
    <property type="evidence" value="ECO:0000318"/>
    <property type="project" value="GO_Central"/>
</dbReference>
<keyword evidence="8" id="KW-0378">Hydrolase</keyword>
<dbReference type="InterPro" id="IPR002464">
    <property type="entry name" value="DNA/RNA_helicase_DEAH_CS"/>
</dbReference>
<dbReference type="Proteomes" id="UP000007305">
    <property type="component" value="Chromosome 7"/>
</dbReference>
<evidence type="ECO:0000256" key="15">
    <source>
        <dbReference type="ARBA" id="ARBA00023242"/>
    </source>
</evidence>
<keyword evidence="19" id="KW-0238">DNA-binding</keyword>
<evidence type="ECO:0000256" key="17">
    <source>
        <dbReference type="SAM" id="MobiDB-lite"/>
    </source>
</evidence>
<dbReference type="FunCoup" id="A0A1D6IAW0">
    <property type="interactions" value="917"/>
</dbReference>
<dbReference type="IntAct" id="A0A1D6IAW0">
    <property type="interactions" value="4"/>
</dbReference>
<evidence type="ECO:0000256" key="10">
    <source>
        <dbReference type="ARBA" id="ARBA00022840"/>
    </source>
</evidence>
<dbReference type="SMART" id="SM00491">
    <property type="entry name" value="HELICc2"/>
    <property type="match status" value="1"/>
</dbReference>
<keyword evidence="11" id="KW-0408">Iron</keyword>
<dbReference type="ExpressionAtlas" id="A0A1D6IAW0">
    <property type="expression patterns" value="baseline and differential"/>
</dbReference>
<keyword evidence="5" id="KW-0479">Metal-binding</keyword>
<dbReference type="SUPFAM" id="SSF52540">
    <property type="entry name" value="P-loop containing nucleoside triphosphate hydrolases"/>
    <property type="match status" value="1"/>
</dbReference>
<dbReference type="InterPro" id="IPR027417">
    <property type="entry name" value="P-loop_NTPase"/>
</dbReference>
<dbReference type="GO" id="GO:0005524">
    <property type="term" value="F:ATP binding"/>
    <property type="evidence" value="ECO:0007669"/>
    <property type="project" value="UniProtKB-KW"/>
</dbReference>
<dbReference type="InterPro" id="IPR045028">
    <property type="entry name" value="DinG/Rad3-like"/>
</dbReference>
<reference evidence="20" key="2">
    <citation type="submission" date="2019-07" db="EMBL/GenBank/DDBJ databases">
        <authorList>
            <person name="Seetharam A."/>
            <person name="Woodhouse M."/>
            <person name="Cannon E."/>
        </authorList>
    </citation>
    <scope>NUCLEOTIDE SEQUENCE [LARGE SCALE GENOMIC DNA]</scope>
    <source>
        <strain evidence="20">cv. B73</strain>
    </source>
</reference>
<comment type="similarity">
    <text evidence="3">Belongs to the DEAD box helicase family. DEAH subfamily.</text>
</comment>
<keyword evidence="9 19" id="KW-0347">Helicase</keyword>
<dbReference type="GO" id="GO:0051539">
    <property type="term" value="F:4 iron, 4 sulfur cluster binding"/>
    <property type="evidence" value="ECO:0007669"/>
    <property type="project" value="UniProtKB-KW"/>
</dbReference>
<evidence type="ECO:0000256" key="12">
    <source>
        <dbReference type="ARBA" id="ARBA00023014"/>
    </source>
</evidence>
<evidence type="ECO:0000256" key="11">
    <source>
        <dbReference type="ARBA" id="ARBA00023004"/>
    </source>
</evidence>
<evidence type="ECO:0000256" key="5">
    <source>
        <dbReference type="ARBA" id="ARBA00022723"/>
    </source>
</evidence>
<dbReference type="GO" id="GO:0046872">
    <property type="term" value="F:metal ion binding"/>
    <property type="evidence" value="ECO:0007669"/>
    <property type="project" value="UniProtKB-KW"/>
</dbReference>
<evidence type="ECO:0000313" key="19">
    <source>
        <dbReference type="EMBL" id="ONM57102.1"/>
    </source>
</evidence>
<dbReference type="PANTHER" id="PTHR11472:SF47">
    <property type="entry name" value="FANCONI ANEMIA GROUP J PROTEIN"/>
    <property type="match status" value="1"/>
</dbReference>
<dbReference type="CDD" id="cd18788">
    <property type="entry name" value="SF2_C_XPD"/>
    <property type="match status" value="1"/>
</dbReference>
<dbReference type="FunFam" id="3.40.50.300:FF:000731">
    <property type="entry name" value="Fanconi anemia group J protein homolog"/>
    <property type="match status" value="1"/>
</dbReference>
<evidence type="ECO:0000256" key="16">
    <source>
        <dbReference type="ARBA" id="ARBA00082714"/>
    </source>
</evidence>
<dbReference type="InterPro" id="IPR006554">
    <property type="entry name" value="Helicase-like_DEXD_c2"/>
</dbReference>
<evidence type="ECO:0000256" key="13">
    <source>
        <dbReference type="ARBA" id="ARBA00023204"/>
    </source>
</evidence>
<evidence type="ECO:0000256" key="6">
    <source>
        <dbReference type="ARBA" id="ARBA00022741"/>
    </source>
</evidence>
<dbReference type="GO" id="GO:0003677">
    <property type="term" value="F:DNA binding"/>
    <property type="evidence" value="ECO:0007669"/>
    <property type="project" value="UniProtKB-KW"/>
</dbReference>
<dbReference type="PROSITE" id="PS51193">
    <property type="entry name" value="HELICASE_ATP_BIND_2"/>
    <property type="match status" value="1"/>
</dbReference>
<keyword evidence="7" id="KW-0227">DNA damage</keyword>
<dbReference type="GeneID" id="103633141"/>
<gene>
    <name evidence="20" type="primary">LOC103633141</name>
    <name evidence="19" type="ORF">ZEAMMB73_Zm00001d021430</name>
</gene>
<keyword evidence="15" id="KW-0539">Nucleus</keyword>
<dbReference type="RefSeq" id="XP_008653039.1">
    <property type="nucleotide sequence ID" value="XM_008654817.3"/>
</dbReference>
<evidence type="ECO:0000256" key="1">
    <source>
        <dbReference type="ARBA" id="ARBA00001966"/>
    </source>
</evidence>
<organism evidence="19">
    <name type="scientific">Zea mays</name>
    <name type="common">Maize</name>
    <dbReference type="NCBI Taxonomy" id="4577"/>
    <lineage>
        <taxon>Eukaryota</taxon>
        <taxon>Viridiplantae</taxon>
        <taxon>Streptophyta</taxon>
        <taxon>Embryophyta</taxon>
        <taxon>Tracheophyta</taxon>
        <taxon>Spermatophyta</taxon>
        <taxon>Magnoliopsida</taxon>
        <taxon>Liliopsida</taxon>
        <taxon>Poales</taxon>
        <taxon>Poaceae</taxon>
        <taxon>PACMAD clade</taxon>
        <taxon>Panicoideae</taxon>
        <taxon>Andropogonodae</taxon>
        <taxon>Andropogoneae</taxon>
        <taxon>Tripsacinae</taxon>
        <taxon>Zea</taxon>
    </lineage>
</organism>
<dbReference type="GO" id="GO:0005634">
    <property type="term" value="C:nucleus"/>
    <property type="evidence" value="ECO:0000318"/>
    <property type="project" value="GO_Central"/>
</dbReference>
<dbReference type="Pfam" id="PF13307">
    <property type="entry name" value="Helicase_C_2"/>
    <property type="match status" value="1"/>
</dbReference>
<evidence type="ECO:0000256" key="4">
    <source>
        <dbReference type="ARBA" id="ARBA00022485"/>
    </source>
</evidence>
<dbReference type="FunFam" id="3.40.50.300:FF:001207">
    <property type="entry name" value="Fanconi anemia group J protein-like isoform E"/>
    <property type="match status" value="1"/>
</dbReference>
<dbReference type="InterPro" id="IPR010614">
    <property type="entry name" value="RAD3-like_helicase_DEAD"/>
</dbReference>
<comment type="cofactor">
    <cofactor evidence="1">
        <name>[4Fe-4S] cluster</name>
        <dbReference type="ChEBI" id="CHEBI:49883"/>
    </cofactor>
</comment>
<dbReference type="Gene3D" id="3.40.50.300">
    <property type="entry name" value="P-loop containing nucleotide triphosphate hydrolases"/>
    <property type="match status" value="2"/>
</dbReference>
<name>A0A1D6IAW0_MAIZE</name>
<protein>
    <recommendedName>
        <fullName evidence="16">DNA 5'-3' helicase FANCJ</fullName>
    </recommendedName>
</protein>
<dbReference type="OrthoDB" id="19182at2759"/>
<evidence type="ECO:0000256" key="2">
    <source>
        <dbReference type="ARBA" id="ARBA00004123"/>
    </source>
</evidence>
<dbReference type="Gramene" id="Zm00001eb320860_T001">
    <property type="protein sequence ID" value="Zm00001eb320860_P001"/>
    <property type="gene ID" value="Zm00001eb320860"/>
</dbReference>
<dbReference type="KEGG" id="zma:103633141"/>
<sequence>MATAAAMADDDDFASPPLAPRAREEGGGRGVYQVGGVPVEFPYKPYGTQLAFMGRVIATLDRARRQGRSHALLESPTGTGKSLSLLCSALAWQRHYPLRSPPAPDPLLHGGGFVPDDTQPQPTPVVPEKAVKKKNAPIIYYATRTHAQISQVVREYRKTSYRVRMAILASRKHYCVNKFACASDNIDEKCKSLLDKTVQGCPEFKNAQKLSRHPSLQIGGCYEVHDIEDLVRVGQKAKGCPYFAAQHMAEAAQLVFCPYNYLISPVVRRAMDIDISGSIIILDEAHNIEDIARDAGSIDIDEESLCLLQGELQNLAANEAVAMIYQPLHDIIQALIGWIAEREDNLHNHEFGHPASYWTGEKAMNELQRAGISPMYFPVLQECATKAIKAASDTESDGSHLSGGSAMTLESLFSSLSYFFAQKGRNSCDYQLALQRFVKKEGKDVISSTCTMSLWCLNPAVVFQEIADRTLSVILTSGTLSPMGSFTSELGVQFEACMEAPHVINADSQVFAAVLSSGPTRQILNASYKTADNSSFQDELGASLEEICRIVPGGALVFFPSYKLMDKLQVRWSQTGQWARLNAQKHVFVEPKGSSEELDPVLKGYYDAILGKAPVKKGRGGSKQIAKNRVTKKSSQESVKAGAALLAVCRGKVSEGIDFADDNARVVVIVGIPFPNINDVQVKLKRRYNDSYKSSKHLLSGSEWYCHQAFRALNQAAGRCIRHKSDYGGIILIDERYQDDRNVLYISKWLRNAIKKYDSFQETMAKLQKFFQNAQEKIKIKDCGIFPKVKLDNEAPQSFSDDKRKLPWPELSSSNHSVSRCNQKVKTECLSQRIPDIDGVAVNQKVVGMCYTSPEVSKISVLVKKENSSSPESFSTVCPLHPCKIRSDSEGVANTGANYGVKTEIIKLEEDDFKPRYAEITILNPLEDRSRQPTLVEGTSAATPVASPSNYAEVNTSVNINNGDQIADMSISPFSTNRNLSSLSTLAATPERTTDKDCHDSFINRSVNSHYEKKRRLSSPMSCTYTTQSSPPSKSFCHTGSVMPGDLNRNSELCCKNIGLSRCENVKFERNYSPEEVSAKKSMQKKLLINCIRCKTALGLEEDGFLVTCTQYYSSKLYLAYLLKHGLSTFGILEDDFSASTPTEVHVVQCEASSLNKNVFGKFSSQGHVWFAKDGCVYNAMTCSLCSSENTSAMVLGVQVLATDRSNQQLVEKVLLFSDRLDVQSEPSKGQISRTRRDASNICQQSVIDLDSFAYKPLKKDPVALNSRRSKLRLPAPNKSTTGT</sequence>
<dbReference type="GO" id="GO:0016818">
    <property type="term" value="F:hydrolase activity, acting on acid anhydrides, in phosphorus-containing anhydrides"/>
    <property type="evidence" value="ECO:0007669"/>
    <property type="project" value="InterPro"/>
</dbReference>
<keyword evidence="4" id="KW-0004">4Fe-4S</keyword>
<keyword evidence="12" id="KW-0411">Iron-sulfur</keyword>
<accession>A0A1D6IAW0</accession>
<evidence type="ECO:0000259" key="18">
    <source>
        <dbReference type="PROSITE" id="PS51193"/>
    </source>
</evidence>
<dbReference type="EnsemblPlants" id="Zm00001eb320860_T001">
    <property type="protein sequence ID" value="Zm00001eb320860_P001"/>
    <property type="gene ID" value="Zm00001eb320860"/>
</dbReference>
<evidence type="ECO:0000256" key="7">
    <source>
        <dbReference type="ARBA" id="ARBA00022763"/>
    </source>
</evidence>
<keyword evidence="22" id="KW-1267">Proteomics identification</keyword>
<dbReference type="AlphaFoldDB" id="A0A1D6IAW0"/>
<reference evidence="19 21" key="1">
    <citation type="submission" date="2015-12" db="EMBL/GenBank/DDBJ databases">
        <title>Update maize B73 reference genome by single molecule sequencing technologies.</title>
        <authorList>
            <consortium name="Maize Genome Sequencing Project"/>
            <person name="Ware D."/>
        </authorList>
    </citation>
    <scope>NUCLEOTIDE SEQUENCE [LARGE SCALE GENOMIC DNA]</scope>
    <source>
        <strain evidence="21">cv. B73</strain>
        <tissue evidence="19">Seedling</tissue>
    </source>
</reference>
<keyword evidence="13" id="KW-0234">DNA repair</keyword>
<dbReference type="SMART" id="SM00488">
    <property type="entry name" value="DEXDc2"/>
    <property type="match status" value="1"/>
</dbReference>
<dbReference type="PROSITE" id="PS00690">
    <property type="entry name" value="DEAH_ATP_HELICASE"/>
    <property type="match status" value="1"/>
</dbReference>
<proteinExistence type="evidence at protein level"/>
<comment type="subcellular location">
    <subcellularLocation>
        <location evidence="2">Nucleus</location>
    </subcellularLocation>
</comment>
<evidence type="ECO:0000313" key="21">
    <source>
        <dbReference type="Proteomes" id="UP000007305"/>
    </source>
</evidence>
<evidence type="ECO:0000256" key="8">
    <source>
        <dbReference type="ARBA" id="ARBA00022801"/>
    </source>
</evidence>
<keyword evidence="14" id="KW-0413">Isomerase</keyword>
<feature type="region of interest" description="Disordered" evidence="17">
    <location>
        <begin position="1"/>
        <end position="30"/>
    </location>
</feature>
<dbReference type="InterPro" id="IPR014013">
    <property type="entry name" value="Helic_SF1/SF2_ATP-bd_DinG/Rad3"/>
</dbReference>
<keyword evidence="6" id="KW-0547">Nucleotide-binding</keyword>
<evidence type="ECO:0000313" key="20">
    <source>
        <dbReference type="EnsemblPlants" id="Zm00001eb320860_P001"/>
    </source>
</evidence>
<dbReference type="GO" id="GO:0006289">
    <property type="term" value="P:nucleotide-excision repair"/>
    <property type="evidence" value="ECO:0000318"/>
    <property type="project" value="GO_Central"/>
</dbReference>
<dbReference type="InterPro" id="IPR006555">
    <property type="entry name" value="ATP-dep_Helicase_C"/>
</dbReference>
<dbReference type="PANTHER" id="PTHR11472">
    <property type="entry name" value="DNA REPAIR DEAD HELICASE RAD3/XP-D SUBFAMILY MEMBER"/>
    <property type="match status" value="1"/>
</dbReference>
<evidence type="ECO:0000256" key="3">
    <source>
        <dbReference type="ARBA" id="ARBA00008792"/>
    </source>
</evidence>
<dbReference type="STRING" id="4577.A0A1D6IAW0"/>
<evidence type="ECO:0000256" key="9">
    <source>
        <dbReference type="ARBA" id="ARBA00022806"/>
    </source>
</evidence>
<keyword evidence="21" id="KW-1185">Reference proteome</keyword>
<feature type="domain" description="Helicase ATP-binding" evidence="18">
    <location>
        <begin position="35"/>
        <end position="332"/>
    </location>
</feature>
<dbReference type="GO" id="GO:0003678">
    <property type="term" value="F:DNA helicase activity"/>
    <property type="evidence" value="ECO:0000318"/>
    <property type="project" value="GO_Central"/>
</dbReference>
<evidence type="ECO:0000256" key="14">
    <source>
        <dbReference type="ARBA" id="ARBA00023235"/>
    </source>
</evidence>
<dbReference type="EMBL" id="CM007650">
    <property type="protein sequence ID" value="ONM57102.1"/>
    <property type="molecule type" value="Genomic_DNA"/>
</dbReference>
<keyword evidence="10" id="KW-0067">ATP-binding</keyword>